<feature type="chain" id="PRO_5034968711" evidence="1">
    <location>
        <begin position="19"/>
        <end position="41"/>
    </location>
</feature>
<keyword evidence="1" id="KW-0732">Signal</keyword>
<dbReference type="AlphaFoldDB" id="A0A8D7FD91"/>
<name>A0A8D7FD91_MUSAM</name>
<feature type="signal peptide" evidence="1">
    <location>
        <begin position="1"/>
        <end position="18"/>
    </location>
</feature>
<evidence type="ECO:0000256" key="1">
    <source>
        <dbReference type="SAM" id="SignalP"/>
    </source>
</evidence>
<dbReference type="EMBL" id="HG996468">
    <property type="protein sequence ID" value="CAG1851725.1"/>
    <property type="molecule type" value="Genomic_DNA"/>
</dbReference>
<accession>A0A8D7FD91</accession>
<reference evidence="2" key="1">
    <citation type="submission" date="2021-03" db="EMBL/GenBank/DDBJ databases">
        <authorList>
            <consortium name="Genoscope - CEA"/>
            <person name="William W."/>
        </authorList>
    </citation>
    <scope>NUCLEOTIDE SEQUENCE</scope>
    <source>
        <strain evidence="2">Doubled-haploid Pahang</strain>
    </source>
</reference>
<sequence>MPMVFRSSFLSLAPLCVGGCSVSEHKQVLGRWLFLSIGVGV</sequence>
<evidence type="ECO:0000313" key="2">
    <source>
        <dbReference type="EMBL" id="CAG1851725.1"/>
    </source>
</evidence>
<gene>
    <name evidence="2" type="ORF">GSMUA_188410.1</name>
</gene>
<organism evidence="2">
    <name type="scientific">Musa acuminata subsp. malaccensis</name>
    <name type="common">Wild banana</name>
    <name type="synonym">Musa malaccensis</name>
    <dbReference type="NCBI Taxonomy" id="214687"/>
    <lineage>
        <taxon>Eukaryota</taxon>
        <taxon>Viridiplantae</taxon>
        <taxon>Streptophyta</taxon>
        <taxon>Embryophyta</taxon>
        <taxon>Tracheophyta</taxon>
        <taxon>Spermatophyta</taxon>
        <taxon>Magnoliopsida</taxon>
        <taxon>Liliopsida</taxon>
        <taxon>Zingiberales</taxon>
        <taxon>Musaceae</taxon>
        <taxon>Musa</taxon>
    </lineage>
</organism>
<proteinExistence type="predicted"/>
<protein>
    <submittedName>
        <fullName evidence="2">(wild Malaysian banana) hypothetical protein</fullName>
    </submittedName>
</protein>